<protein>
    <recommendedName>
        <fullName evidence="6">FAD-binding PCMH-type domain-containing protein</fullName>
    </recommendedName>
</protein>
<dbReference type="Gene3D" id="3.30.43.10">
    <property type="entry name" value="Uridine Diphospho-n-acetylenolpyruvylglucosamine Reductase, domain 2"/>
    <property type="match status" value="1"/>
</dbReference>
<keyword evidence="8" id="KW-1185">Reference proteome</keyword>
<dbReference type="Gene3D" id="3.40.462.20">
    <property type="match status" value="1"/>
</dbReference>
<organism evidence="7 8">
    <name type="scientific">Gymnopilus dilepis</name>
    <dbReference type="NCBI Taxonomy" id="231916"/>
    <lineage>
        <taxon>Eukaryota</taxon>
        <taxon>Fungi</taxon>
        <taxon>Dikarya</taxon>
        <taxon>Basidiomycota</taxon>
        <taxon>Agaricomycotina</taxon>
        <taxon>Agaricomycetes</taxon>
        <taxon>Agaricomycetidae</taxon>
        <taxon>Agaricales</taxon>
        <taxon>Agaricineae</taxon>
        <taxon>Hymenogastraceae</taxon>
        <taxon>Gymnopilus</taxon>
    </lineage>
</organism>
<evidence type="ECO:0000256" key="4">
    <source>
        <dbReference type="ARBA" id="ARBA00023002"/>
    </source>
</evidence>
<evidence type="ECO:0000313" key="8">
    <source>
        <dbReference type="Proteomes" id="UP000284706"/>
    </source>
</evidence>
<feature type="chain" id="PRO_5019482709" description="FAD-binding PCMH-type domain-containing protein" evidence="5">
    <location>
        <begin position="23"/>
        <end position="516"/>
    </location>
</feature>
<dbReference type="GO" id="GO:0016491">
    <property type="term" value="F:oxidoreductase activity"/>
    <property type="evidence" value="ECO:0007669"/>
    <property type="project" value="UniProtKB-KW"/>
</dbReference>
<dbReference type="PANTHER" id="PTHR42973">
    <property type="entry name" value="BINDING OXIDOREDUCTASE, PUTATIVE (AFU_ORTHOLOGUE AFUA_1G17690)-RELATED"/>
    <property type="match status" value="1"/>
</dbReference>
<dbReference type="OrthoDB" id="2151789at2759"/>
<evidence type="ECO:0000256" key="5">
    <source>
        <dbReference type="SAM" id="SignalP"/>
    </source>
</evidence>
<evidence type="ECO:0000256" key="1">
    <source>
        <dbReference type="ARBA" id="ARBA00005466"/>
    </source>
</evidence>
<keyword evidence="5" id="KW-0732">Signal</keyword>
<dbReference type="InParanoid" id="A0A409WQG4"/>
<dbReference type="InterPro" id="IPR016167">
    <property type="entry name" value="FAD-bd_PCMH_sub1"/>
</dbReference>
<evidence type="ECO:0000256" key="2">
    <source>
        <dbReference type="ARBA" id="ARBA00022630"/>
    </source>
</evidence>
<feature type="domain" description="FAD-binding PCMH-type" evidence="6">
    <location>
        <begin position="70"/>
        <end position="240"/>
    </location>
</feature>
<reference evidence="7 8" key="1">
    <citation type="journal article" date="2018" name="Evol. Lett.">
        <title>Horizontal gene cluster transfer increased hallucinogenic mushroom diversity.</title>
        <authorList>
            <person name="Reynolds H.T."/>
            <person name="Vijayakumar V."/>
            <person name="Gluck-Thaler E."/>
            <person name="Korotkin H.B."/>
            <person name="Matheny P.B."/>
            <person name="Slot J.C."/>
        </authorList>
    </citation>
    <scope>NUCLEOTIDE SEQUENCE [LARGE SCALE GENOMIC DNA]</scope>
    <source>
        <strain evidence="7 8">SRW20</strain>
    </source>
</reference>
<dbReference type="Gene3D" id="3.30.465.10">
    <property type="match status" value="1"/>
</dbReference>
<keyword evidence="3" id="KW-0274">FAD</keyword>
<evidence type="ECO:0000313" key="7">
    <source>
        <dbReference type="EMBL" id="PPQ80764.1"/>
    </source>
</evidence>
<comment type="similarity">
    <text evidence="1">Belongs to the oxygen-dependent FAD-linked oxidoreductase family.</text>
</comment>
<dbReference type="PANTHER" id="PTHR42973:SF13">
    <property type="entry name" value="FAD-BINDING PCMH-TYPE DOMAIN-CONTAINING PROTEIN"/>
    <property type="match status" value="1"/>
</dbReference>
<dbReference type="Pfam" id="PF01565">
    <property type="entry name" value="FAD_binding_4"/>
    <property type="match status" value="1"/>
</dbReference>
<dbReference type="InterPro" id="IPR036318">
    <property type="entry name" value="FAD-bd_PCMH-like_sf"/>
</dbReference>
<keyword evidence="2" id="KW-0285">Flavoprotein</keyword>
<dbReference type="EMBL" id="NHYE01004928">
    <property type="protein sequence ID" value="PPQ80764.1"/>
    <property type="molecule type" value="Genomic_DNA"/>
</dbReference>
<dbReference type="InterPro" id="IPR016169">
    <property type="entry name" value="FAD-bd_PCMH_sub2"/>
</dbReference>
<gene>
    <name evidence="7" type="ORF">CVT26_015285</name>
</gene>
<dbReference type="STRING" id="231916.A0A409WQG4"/>
<proteinExistence type="inferred from homology"/>
<dbReference type="InterPro" id="IPR016166">
    <property type="entry name" value="FAD-bd_PCMH"/>
</dbReference>
<sequence>MVSKAGYLALAFLSVLPRLALGSIISDVTGLLLPNAVCAQIAGAVSGATDVYYPGDPDYIIATYHWASSSSQLSACAVVPGTAADVGIILQIVAANKTPFAVKGGGHASNPGFSSTSGVHISMIRFSEVTYDPNSQTAVIGSGLIWDDVYAALAPFNVNVVGGRVSGVGVGGFTLGGGYSWLTNQYGLTVDTVTAFELVKPDGQVVTVTEASDPNLFFGLKGGGNNFGIVTRFTLRTFPQGQVWGGLITFTENQIPSVATATANFGGNVNDPKASIITTYNFVLGQPGISQLIFYDGPTPPSGIFDEFLAIPYFTKDISTRSFLSLVQSSPANFTANNRAIFNTASVLQYTPELLDVVLNETVVRQTLSCLIAAASHVPSHYKFWGARLSLQSGVFISYDVEPFLANIYTHNAQTTAFPPVRTLGLLPFNIYFAWALEAFDDQFHSAAKASAAQVANAAIALGQTAANGAPVYPNYAIYDTPLENLYGGNLPALRSLKTAVDPGNVMGLAGGFKLA</sequence>
<evidence type="ECO:0000259" key="6">
    <source>
        <dbReference type="PROSITE" id="PS51387"/>
    </source>
</evidence>
<evidence type="ECO:0000256" key="3">
    <source>
        <dbReference type="ARBA" id="ARBA00022827"/>
    </source>
</evidence>
<name>A0A409WQG4_9AGAR</name>
<accession>A0A409WQG4</accession>
<dbReference type="Proteomes" id="UP000284706">
    <property type="component" value="Unassembled WGS sequence"/>
</dbReference>
<dbReference type="InterPro" id="IPR050416">
    <property type="entry name" value="FAD-linked_Oxidoreductase"/>
</dbReference>
<dbReference type="AlphaFoldDB" id="A0A409WQG4"/>
<dbReference type="GO" id="GO:0071949">
    <property type="term" value="F:FAD binding"/>
    <property type="evidence" value="ECO:0007669"/>
    <property type="project" value="InterPro"/>
</dbReference>
<dbReference type="PROSITE" id="PS51387">
    <property type="entry name" value="FAD_PCMH"/>
    <property type="match status" value="1"/>
</dbReference>
<keyword evidence="4" id="KW-0560">Oxidoreductase</keyword>
<dbReference type="InterPro" id="IPR006094">
    <property type="entry name" value="Oxid_FAD_bind_N"/>
</dbReference>
<dbReference type="SUPFAM" id="SSF56176">
    <property type="entry name" value="FAD-binding/transporter-associated domain-like"/>
    <property type="match status" value="1"/>
</dbReference>
<feature type="signal peptide" evidence="5">
    <location>
        <begin position="1"/>
        <end position="22"/>
    </location>
</feature>
<comment type="caution">
    <text evidence="7">The sequence shown here is derived from an EMBL/GenBank/DDBJ whole genome shotgun (WGS) entry which is preliminary data.</text>
</comment>